<sequence precursor="true">MRGLLKKIKKGYIITALILIGGFALLHIAPAVMASTTPTSTSSSPVLYDKTYIDALETELKNLIQTSNAQKKVAELEKEIEDLKAGMVFKIIKLQAGQTLIGSESCEIIVRNKNRVTAYVASTATGGISNLISGRDIKNGEVIPDNQLLLIPKADGRGIKANVAADIMIKGTYTIK</sequence>
<accession>B8I8B7</accession>
<name>B8I8B7_RUMCH</name>
<dbReference type="KEGG" id="cce:Ccel_2923"/>
<proteinExistence type="predicted"/>
<feature type="coiled-coil region" evidence="1">
    <location>
        <begin position="53"/>
        <end position="86"/>
    </location>
</feature>
<dbReference type="AlphaFoldDB" id="B8I8B7"/>
<dbReference type="Proteomes" id="UP000001349">
    <property type="component" value="Chromosome"/>
</dbReference>
<organism evidence="2 3">
    <name type="scientific">Ruminiclostridium cellulolyticum (strain ATCC 35319 / DSM 5812 / JCM 6584 / H10)</name>
    <name type="common">Clostridium cellulolyticum</name>
    <dbReference type="NCBI Taxonomy" id="394503"/>
    <lineage>
        <taxon>Bacteria</taxon>
        <taxon>Bacillati</taxon>
        <taxon>Bacillota</taxon>
        <taxon>Clostridia</taxon>
        <taxon>Eubacteriales</taxon>
        <taxon>Oscillospiraceae</taxon>
        <taxon>Ruminiclostridium</taxon>
    </lineage>
</organism>
<protein>
    <submittedName>
        <fullName evidence="2">Uncharacterized protein</fullName>
    </submittedName>
</protein>
<keyword evidence="1" id="KW-0175">Coiled coil</keyword>
<dbReference type="eggNOG" id="ENOG5032Y5Z">
    <property type="taxonomic scope" value="Bacteria"/>
</dbReference>
<evidence type="ECO:0000313" key="3">
    <source>
        <dbReference type="Proteomes" id="UP000001349"/>
    </source>
</evidence>
<gene>
    <name evidence="2" type="ordered locus">Ccel_2923</name>
</gene>
<reference evidence="2 3" key="1">
    <citation type="submission" date="2009-01" db="EMBL/GenBank/DDBJ databases">
        <title>Complete sequence of Clostridium cellulolyticum H10.</title>
        <authorList>
            <consortium name="US DOE Joint Genome Institute"/>
            <person name="Lucas S."/>
            <person name="Copeland A."/>
            <person name="Lapidus A."/>
            <person name="Glavina del Rio T."/>
            <person name="Dalin E."/>
            <person name="Tice H."/>
            <person name="Bruce D."/>
            <person name="Goodwin L."/>
            <person name="Pitluck S."/>
            <person name="Chertkov O."/>
            <person name="Saunders E."/>
            <person name="Brettin T."/>
            <person name="Detter J.C."/>
            <person name="Han C."/>
            <person name="Larimer F."/>
            <person name="Land M."/>
            <person name="Hauser L."/>
            <person name="Kyrpides N."/>
            <person name="Ivanova N."/>
            <person name="Zhou J."/>
            <person name="Richardson P."/>
        </authorList>
    </citation>
    <scope>NUCLEOTIDE SEQUENCE [LARGE SCALE GENOMIC DNA]</scope>
    <source>
        <strain evidence="3">ATCC 35319 / DSM 5812 / JCM 6584 / H10</strain>
    </source>
</reference>
<dbReference type="RefSeq" id="WP_015926284.1">
    <property type="nucleotide sequence ID" value="NC_011898.1"/>
</dbReference>
<dbReference type="OrthoDB" id="2381664at2"/>
<evidence type="ECO:0000256" key="1">
    <source>
        <dbReference type="SAM" id="Coils"/>
    </source>
</evidence>
<dbReference type="HOGENOM" id="CLU_117097_1_0_9"/>
<dbReference type="EMBL" id="CP001348">
    <property type="protein sequence ID" value="ACL77217.1"/>
    <property type="molecule type" value="Genomic_DNA"/>
</dbReference>
<keyword evidence="3" id="KW-1185">Reference proteome</keyword>
<evidence type="ECO:0000313" key="2">
    <source>
        <dbReference type="EMBL" id="ACL77217.1"/>
    </source>
</evidence>
<dbReference type="STRING" id="394503.Ccel_2923"/>